<protein>
    <submittedName>
        <fullName evidence="2">Uncharacterized protein</fullName>
    </submittedName>
</protein>
<comment type="caution">
    <text evidence="2">The sequence shown here is derived from an EMBL/GenBank/DDBJ whole genome shotgun (WGS) entry which is preliminary data.</text>
</comment>
<evidence type="ECO:0000313" key="2">
    <source>
        <dbReference type="EMBL" id="NMF92823.1"/>
    </source>
</evidence>
<dbReference type="Proteomes" id="UP000601990">
    <property type="component" value="Unassembled WGS sequence"/>
</dbReference>
<keyword evidence="3" id="KW-1185">Reference proteome</keyword>
<evidence type="ECO:0000256" key="1">
    <source>
        <dbReference type="SAM" id="Phobius"/>
    </source>
</evidence>
<evidence type="ECO:0000313" key="3">
    <source>
        <dbReference type="Proteomes" id="UP000601990"/>
    </source>
</evidence>
<organism evidence="2 3">
    <name type="scientific">Aromatoleum buckelii</name>
    <dbReference type="NCBI Taxonomy" id="200254"/>
    <lineage>
        <taxon>Bacteria</taxon>
        <taxon>Pseudomonadati</taxon>
        <taxon>Pseudomonadota</taxon>
        <taxon>Betaproteobacteria</taxon>
        <taxon>Rhodocyclales</taxon>
        <taxon>Rhodocyclaceae</taxon>
        <taxon>Aromatoleum</taxon>
    </lineage>
</organism>
<keyword evidence="1" id="KW-0472">Membrane</keyword>
<dbReference type="RefSeq" id="WP_169198113.1">
    <property type="nucleotide sequence ID" value="NZ_WTVH02000010.1"/>
</dbReference>
<name>A0ABX1MYJ2_9RHOO</name>
<dbReference type="EMBL" id="WTVH01000007">
    <property type="protein sequence ID" value="NMF92823.1"/>
    <property type="molecule type" value="Genomic_DNA"/>
</dbReference>
<sequence length="184" mass="19745">MALIRGAPAPLVLDFAPLRRRSGWLGWVLLSVGLVAVGFEVVAFEAARTDLAEREAIVARLRHQLQRKLSAAPAPPSPPPSAKEVQAANKVAAQRNADWSGLFAALARTRSDDAALLEIHADAAGGTLRLVGEAPALGAAFDHLHRLQQQGGLRDARIDRHEWTSGDGGDVVRFATSARWRTAR</sequence>
<accession>A0ABX1MYJ2</accession>
<proteinExistence type="predicted"/>
<keyword evidence="1" id="KW-0812">Transmembrane</keyword>
<feature type="transmembrane region" description="Helical" evidence="1">
    <location>
        <begin position="24"/>
        <end position="44"/>
    </location>
</feature>
<gene>
    <name evidence="2" type="ORF">GO608_05720</name>
</gene>
<keyword evidence="1" id="KW-1133">Transmembrane helix</keyword>
<reference evidence="2" key="1">
    <citation type="submission" date="2019-12" db="EMBL/GenBank/DDBJ databases">
        <title>Comparative genomics gives insights into the taxonomy of the Azoarcus-Aromatoleum group and reveals separate origins of nif in the plant-associated Azoarcus and non-plant-associated Aromatoleum sub-groups.</title>
        <authorList>
            <person name="Lafos M."/>
            <person name="Maluk M."/>
            <person name="Batista M."/>
            <person name="Junghare M."/>
            <person name="Carmona M."/>
            <person name="Faoro H."/>
            <person name="Cruz L.M."/>
            <person name="Battistoni F."/>
            <person name="De Souza E."/>
            <person name="Pedrosa F."/>
            <person name="Chen W.-M."/>
            <person name="Poole P.S."/>
            <person name="Dixon R.A."/>
            <person name="James E.K."/>
        </authorList>
    </citation>
    <scope>NUCLEOTIDE SEQUENCE</scope>
    <source>
        <strain evidence="2">U120</strain>
    </source>
</reference>